<accession>A0A515DCD3</accession>
<comment type="similarity">
    <text evidence="1">Belongs to the UPF0065 (bug) family.</text>
</comment>
<dbReference type="Gene3D" id="3.40.190.10">
    <property type="entry name" value="Periplasmic binding protein-like II"/>
    <property type="match status" value="1"/>
</dbReference>
<dbReference type="RefSeq" id="WP_142819495.1">
    <property type="nucleotide sequence ID" value="NZ_CP035503.1"/>
</dbReference>
<organism evidence="2 3">
    <name type="scientific">Rhodoferax sediminis</name>
    <dbReference type="NCBI Taxonomy" id="2509614"/>
    <lineage>
        <taxon>Bacteria</taxon>
        <taxon>Pseudomonadati</taxon>
        <taxon>Pseudomonadota</taxon>
        <taxon>Betaproteobacteria</taxon>
        <taxon>Burkholderiales</taxon>
        <taxon>Comamonadaceae</taxon>
        <taxon>Rhodoferax</taxon>
    </lineage>
</organism>
<dbReference type="PANTHER" id="PTHR42928">
    <property type="entry name" value="TRICARBOXYLATE-BINDING PROTEIN"/>
    <property type="match status" value="1"/>
</dbReference>
<dbReference type="InterPro" id="IPR042100">
    <property type="entry name" value="Bug_dom1"/>
</dbReference>
<evidence type="ECO:0000256" key="1">
    <source>
        <dbReference type="ARBA" id="ARBA00006987"/>
    </source>
</evidence>
<name>A0A515DCD3_9BURK</name>
<dbReference type="InterPro" id="IPR005064">
    <property type="entry name" value="BUG"/>
</dbReference>
<proteinExistence type="inferred from homology"/>
<sequence>MTQTLPTFSRRKTLSLLGGMALGAGALSSPRALLAQISDRPVRFILPVAAGSGVDTIMRATSAALAQALGHPVVIENQAGAGGIVGTAAMVKSAPDGFTLSVVSNNHVIFPSVYKTLPFDPLNDITPISVLGSTPMVLVVNPVKIHATNSKELVALLKARPGAYNYASSGNGTILHLAAEMFLQEAGVQAHHIPYKGVGPMISDLIGGQVDMGVLSLPSVQGHLKSGALRAIGTSSPHRLAAAPEIATFVEQGLPNYLVDGWFAAVGPKRLPAPDVKRIHTAFVTAFSAPEVKDTMARQGNTISTTTPEEAAAFFRTEMVKYAKLVKAAGIELA</sequence>
<evidence type="ECO:0000313" key="3">
    <source>
        <dbReference type="Proteomes" id="UP000316798"/>
    </source>
</evidence>
<dbReference type="Gene3D" id="3.40.190.150">
    <property type="entry name" value="Bordetella uptake gene, domain 1"/>
    <property type="match status" value="1"/>
</dbReference>
<reference evidence="2 3" key="1">
    <citation type="submission" date="2019-01" db="EMBL/GenBank/DDBJ databases">
        <title>Genomic insights into a novel species Rhodoferax sp.</title>
        <authorList>
            <person name="Jin L."/>
        </authorList>
    </citation>
    <scope>NUCLEOTIDE SEQUENCE [LARGE SCALE GENOMIC DNA]</scope>
    <source>
        <strain evidence="2 3">CHu59-6-5</strain>
    </source>
</reference>
<dbReference type="PANTHER" id="PTHR42928:SF5">
    <property type="entry name" value="BLR1237 PROTEIN"/>
    <property type="match status" value="1"/>
</dbReference>
<dbReference type="InterPro" id="IPR006311">
    <property type="entry name" value="TAT_signal"/>
</dbReference>
<dbReference type="CDD" id="cd13578">
    <property type="entry name" value="PBP2_Bug27"/>
    <property type="match status" value="1"/>
</dbReference>
<dbReference type="PIRSF" id="PIRSF017082">
    <property type="entry name" value="YflP"/>
    <property type="match status" value="1"/>
</dbReference>
<protein>
    <submittedName>
        <fullName evidence="2">Tripartite tricarboxylate transporter substrate binding protein</fullName>
    </submittedName>
</protein>
<dbReference type="AlphaFoldDB" id="A0A515DCD3"/>
<keyword evidence="3" id="KW-1185">Reference proteome</keyword>
<dbReference type="EMBL" id="CP035503">
    <property type="protein sequence ID" value="QDL38072.1"/>
    <property type="molecule type" value="Genomic_DNA"/>
</dbReference>
<dbReference type="OrthoDB" id="8678477at2"/>
<evidence type="ECO:0000313" key="2">
    <source>
        <dbReference type="EMBL" id="QDL38072.1"/>
    </source>
</evidence>
<dbReference type="SUPFAM" id="SSF53850">
    <property type="entry name" value="Periplasmic binding protein-like II"/>
    <property type="match status" value="1"/>
</dbReference>
<dbReference type="KEGG" id="rhf:EUB48_12845"/>
<gene>
    <name evidence="2" type="ORF">EUB48_12845</name>
</gene>
<dbReference type="Pfam" id="PF03401">
    <property type="entry name" value="TctC"/>
    <property type="match status" value="1"/>
</dbReference>
<dbReference type="Proteomes" id="UP000316798">
    <property type="component" value="Chromosome"/>
</dbReference>
<dbReference type="PROSITE" id="PS51318">
    <property type="entry name" value="TAT"/>
    <property type="match status" value="1"/>
</dbReference>